<dbReference type="Pfam" id="PF02727">
    <property type="entry name" value="Cu_amine_oxidN2"/>
    <property type="match status" value="1"/>
</dbReference>
<dbReference type="GO" id="GO:0048038">
    <property type="term" value="F:quinone binding"/>
    <property type="evidence" value="ECO:0007669"/>
    <property type="project" value="InterPro"/>
</dbReference>
<keyword evidence="6 13" id="KW-0479">Metal-binding</keyword>
<keyword evidence="14" id="KW-0732">Signal</keyword>
<dbReference type="PANTHER" id="PTHR10638:SF86">
    <property type="entry name" value="COPPER AMINE OXIDASE 1-RELATED"/>
    <property type="match status" value="1"/>
</dbReference>
<comment type="similarity">
    <text evidence="4 13">Belongs to the copper/topaquinone oxidase family.</text>
</comment>
<evidence type="ECO:0000256" key="1">
    <source>
        <dbReference type="ARBA" id="ARBA00001935"/>
    </source>
</evidence>
<evidence type="ECO:0000313" key="18">
    <source>
        <dbReference type="EMBL" id="OXA46649.1"/>
    </source>
</evidence>
<dbReference type="InterPro" id="IPR015798">
    <property type="entry name" value="Cu_amine_oxidase_C"/>
</dbReference>
<comment type="caution">
    <text evidence="18">The sequence shown here is derived from an EMBL/GenBank/DDBJ whole genome shotgun (WGS) entry which is preliminary data.</text>
</comment>
<evidence type="ECO:0000259" key="16">
    <source>
        <dbReference type="Pfam" id="PF02727"/>
    </source>
</evidence>
<keyword evidence="7 11" id="KW-0801">TPQ</keyword>
<dbReference type="SUPFAM" id="SSF49998">
    <property type="entry name" value="Amine oxidase catalytic domain"/>
    <property type="match status" value="1"/>
</dbReference>
<dbReference type="InterPro" id="IPR000269">
    <property type="entry name" value="Cu_amine_oxidase"/>
</dbReference>
<evidence type="ECO:0000256" key="11">
    <source>
        <dbReference type="PIRSR" id="PIRSR600269-50"/>
    </source>
</evidence>
<comment type="cofactor">
    <cofactor evidence="3">
        <name>Zn(2+)</name>
        <dbReference type="ChEBI" id="CHEBI:29105"/>
    </cofactor>
</comment>
<comment type="cofactor">
    <cofactor evidence="2">
        <name>Mn(2+)</name>
        <dbReference type="ChEBI" id="CHEBI:29035"/>
    </cofactor>
</comment>
<dbReference type="OrthoDB" id="8250332at2759"/>
<gene>
    <name evidence="18" type="ORF">Fcan01_18640</name>
</gene>
<keyword evidence="19" id="KW-1185">Reference proteome</keyword>
<dbReference type="Pfam" id="PF02728">
    <property type="entry name" value="Cu_amine_oxidN3"/>
    <property type="match status" value="1"/>
</dbReference>
<organism evidence="18 19">
    <name type="scientific">Folsomia candida</name>
    <name type="common">Springtail</name>
    <dbReference type="NCBI Taxonomy" id="158441"/>
    <lineage>
        <taxon>Eukaryota</taxon>
        <taxon>Metazoa</taxon>
        <taxon>Ecdysozoa</taxon>
        <taxon>Arthropoda</taxon>
        <taxon>Hexapoda</taxon>
        <taxon>Collembola</taxon>
        <taxon>Entomobryomorpha</taxon>
        <taxon>Isotomoidea</taxon>
        <taxon>Isotomidae</taxon>
        <taxon>Proisotominae</taxon>
        <taxon>Folsomia</taxon>
    </lineage>
</organism>
<feature type="active site" description="Proton acceptor" evidence="11">
    <location>
        <position position="316"/>
    </location>
</feature>
<feature type="domain" description="Copper amine oxidase catalytic" evidence="15">
    <location>
        <begin position="314"/>
        <end position="624"/>
    </location>
</feature>
<evidence type="ECO:0000256" key="4">
    <source>
        <dbReference type="ARBA" id="ARBA00007983"/>
    </source>
</evidence>
<evidence type="ECO:0000259" key="17">
    <source>
        <dbReference type="Pfam" id="PF02728"/>
    </source>
</evidence>
<feature type="signal peptide" evidence="14">
    <location>
        <begin position="1"/>
        <end position="16"/>
    </location>
</feature>
<comment type="subunit">
    <text evidence="5">Homodimer.</text>
</comment>
<evidence type="ECO:0000256" key="10">
    <source>
        <dbReference type="ARBA" id="ARBA00023211"/>
    </source>
</evidence>
<dbReference type="GO" id="GO:0005507">
    <property type="term" value="F:copper ion binding"/>
    <property type="evidence" value="ECO:0007669"/>
    <property type="project" value="InterPro"/>
</dbReference>
<dbReference type="GO" id="GO:0008131">
    <property type="term" value="F:primary methylamine oxidase activity"/>
    <property type="evidence" value="ECO:0007669"/>
    <property type="project" value="InterPro"/>
</dbReference>
<comment type="PTM">
    <text evidence="12 13">Topaquinone (TPQ) is generated by copper-dependent autoxidation of a specific tyrosyl residue.</text>
</comment>
<evidence type="ECO:0000256" key="8">
    <source>
        <dbReference type="ARBA" id="ARBA00023002"/>
    </source>
</evidence>
<dbReference type="PANTHER" id="PTHR10638">
    <property type="entry name" value="COPPER AMINE OXIDASE"/>
    <property type="match status" value="1"/>
</dbReference>
<dbReference type="EMBL" id="LNIX01000015">
    <property type="protein sequence ID" value="OXA46649.1"/>
    <property type="molecule type" value="Genomic_DNA"/>
</dbReference>
<dbReference type="Proteomes" id="UP000198287">
    <property type="component" value="Unassembled WGS sequence"/>
</dbReference>
<proteinExistence type="inferred from homology"/>
<dbReference type="InterPro" id="IPR049948">
    <property type="entry name" value="Cu_Am_ox_TPQ-bd"/>
</dbReference>
<dbReference type="InterPro" id="IPR036460">
    <property type="entry name" value="Cu_amine_oxidase_C_sf"/>
</dbReference>
<comment type="cofactor">
    <cofactor evidence="13">
        <name>Cu cation</name>
        <dbReference type="ChEBI" id="CHEBI:23378"/>
    </cofactor>
    <text evidence="13">Contains 1 topaquinone per subunit.</text>
</comment>
<evidence type="ECO:0000256" key="9">
    <source>
        <dbReference type="ARBA" id="ARBA00023008"/>
    </source>
</evidence>
<dbReference type="Gene3D" id="3.10.450.40">
    <property type="match status" value="2"/>
</dbReference>
<evidence type="ECO:0000256" key="6">
    <source>
        <dbReference type="ARBA" id="ARBA00022723"/>
    </source>
</evidence>
<dbReference type="Pfam" id="PF01179">
    <property type="entry name" value="Cu_amine_oxid"/>
    <property type="match status" value="1"/>
</dbReference>
<evidence type="ECO:0000256" key="5">
    <source>
        <dbReference type="ARBA" id="ARBA00011738"/>
    </source>
</evidence>
<name>A0A226DN80_FOLCA</name>
<feature type="chain" id="PRO_5012126894" description="Amine oxidase" evidence="14">
    <location>
        <begin position="17"/>
        <end position="624"/>
    </location>
</feature>
<keyword evidence="10" id="KW-0464">Manganese</keyword>
<feature type="modified residue" description="2',4',5'-topaquinone" evidence="12">
    <location>
        <position position="400"/>
    </location>
</feature>
<feature type="active site" description="Schiff-base intermediate with substrate; via topaquinone" evidence="11">
    <location>
        <position position="400"/>
    </location>
</feature>
<sequence length="624" mass="70901">MQRLVFLAFAIRGCLASLEMHQADFKHTPFPEETCRNQAEAKHPLDPLTHDEIQSAVQIIETNKGDNATRYIYNYIALFEPPKSVLLPFFLQDSIPPENIYPRKAFLVLIEWATKFVYEAVVNLGTKQKESYIRIYNVQAPFTPVDLLKPEIEIVLTNELVQERCASLGYPNMNLVVGAPWTMGYVEDRPEYRGKRIVQYFMFGKNFAGDNYYAHPLDFVVIVDLDLRQVIAIEDLPTHNNFSTNNTANSAPKIEANYDYHYRGGDSFFRQDDNPITTSSPLGPYSILGNEIQWQKWKMRVGFNGREGMVVYMVYDMGEYGLGYHTDQQTLHEDVLGTVHFFSAVLHNTTGGPVPYKNAISLREEDAGISWQHADYRTGQGLIARSHRLVLSTWFTLGNYDYTFSWQFYQDGSIQFVAGLTGSVSTSMIAAWATRSGFGTPTAVKVNAQHHQHFFTVRLDTEIDGTYNSVATMDVVPLKNDAQNPYGQGFTVNETLLRTAGEARTKISPLTGRTWTIMNPSVLHNYTGKPVAWKLIPVNSPPLLMREDSKLRTRAGFLNWDVWVTQFKEDELFPGGFYLNNSGLPVWVGSQPDANVEKEDVVVWHNFGTCHIPRVEDYPLMSVE</sequence>
<comment type="cofactor">
    <cofactor evidence="1">
        <name>Cu cation</name>
        <dbReference type="ChEBI" id="CHEBI:23378"/>
    </cofactor>
</comment>
<evidence type="ECO:0000313" key="19">
    <source>
        <dbReference type="Proteomes" id="UP000198287"/>
    </source>
</evidence>
<evidence type="ECO:0000256" key="14">
    <source>
        <dbReference type="SAM" id="SignalP"/>
    </source>
</evidence>
<accession>A0A226DN80</accession>
<keyword evidence="8 13" id="KW-0560">Oxidoreductase</keyword>
<dbReference type="InterPro" id="IPR016182">
    <property type="entry name" value="Cu_amine_oxidase_N-reg"/>
</dbReference>
<dbReference type="STRING" id="158441.A0A226DN80"/>
<evidence type="ECO:0000256" key="3">
    <source>
        <dbReference type="ARBA" id="ARBA00001947"/>
    </source>
</evidence>
<protein>
    <recommendedName>
        <fullName evidence="13">Amine oxidase</fullName>
        <ecNumber evidence="13">1.4.3.-</ecNumber>
    </recommendedName>
</protein>
<dbReference type="SUPFAM" id="SSF54416">
    <property type="entry name" value="Amine oxidase N-terminal region"/>
    <property type="match status" value="2"/>
</dbReference>
<evidence type="ECO:0000256" key="13">
    <source>
        <dbReference type="RuleBase" id="RU000672"/>
    </source>
</evidence>
<evidence type="ECO:0000256" key="2">
    <source>
        <dbReference type="ARBA" id="ARBA00001936"/>
    </source>
</evidence>
<evidence type="ECO:0000259" key="15">
    <source>
        <dbReference type="Pfam" id="PF01179"/>
    </source>
</evidence>
<dbReference type="InterPro" id="IPR015802">
    <property type="entry name" value="Cu_amine_oxidase_N3"/>
</dbReference>
<dbReference type="AlphaFoldDB" id="A0A226DN80"/>
<reference evidence="18 19" key="1">
    <citation type="submission" date="2015-12" db="EMBL/GenBank/DDBJ databases">
        <title>The genome of Folsomia candida.</title>
        <authorList>
            <person name="Faddeeva A."/>
            <person name="Derks M.F."/>
            <person name="Anvar Y."/>
            <person name="Smit S."/>
            <person name="Van Straalen N."/>
            <person name="Roelofs D."/>
        </authorList>
    </citation>
    <scope>NUCLEOTIDE SEQUENCE [LARGE SCALE GENOMIC DNA]</scope>
    <source>
        <strain evidence="18 19">VU population</strain>
        <tissue evidence="18">Whole body</tissue>
    </source>
</reference>
<dbReference type="GO" id="GO:0009308">
    <property type="term" value="P:amine metabolic process"/>
    <property type="evidence" value="ECO:0007669"/>
    <property type="project" value="UniProtKB-UniRule"/>
</dbReference>
<dbReference type="EC" id="1.4.3.-" evidence="13"/>
<evidence type="ECO:0000256" key="7">
    <source>
        <dbReference type="ARBA" id="ARBA00022772"/>
    </source>
</evidence>
<evidence type="ECO:0000256" key="12">
    <source>
        <dbReference type="PIRSR" id="PIRSR600269-51"/>
    </source>
</evidence>
<dbReference type="PROSITE" id="PS01164">
    <property type="entry name" value="COPPER_AMINE_OXID_1"/>
    <property type="match status" value="1"/>
</dbReference>
<keyword evidence="9 13" id="KW-0186">Copper</keyword>
<feature type="domain" description="Copper amine oxidase N3-terminal" evidence="17">
    <location>
        <begin position="153"/>
        <end position="235"/>
    </location>
</feature>
<dbReference type="Gene3D" id="2.70.98.20">
    <property type="entry name" value="Copper amine oxidase, catalytic domain"/>
    <property type="match status" value="2"/>
</dbReference>
<feature type="domain" description="Copper amine oxidase N2-terminal" evidence="16">
    <location>
        <begin position="43"/>
        <end position="127"/>
    </location>
</feature>
<dbReference type="InterPro" id="IPR015800">
    <property type="entry name" value="Cu_amine_oxidase_N2"/>
</dbReference>